<keyword evidence="4" id="KW-0413">Isomerase</keyword>
<dbReference type="KEGG" id="rgi:RGI145_04820"/>
<dbReference type="AlphaFoldDB" id="A0A1L7ACK1"/>
<organism evidence="3 5">
    <name type="scientific">Roseomonas gilardii</name>
    <dbReference type="NCBI Taxonomy" id="257708"/>
    <lineage>
        <taxon>Bacteria</taxon>
        <taxon>Pseudomonadati</taxon>
        <taxon>Pseudomonadota</taxon>
        <taxon>Alphaproteobacteria</taxon>
        <taxon>Acetobacterales</taxon>
        <taxon>Roseomonadaceae</taxon>
        <taxon>Roseomonas</taxon>
    </lineage>
</organism>
<dbReference type="Pfam" id="PF16036">
    <property type="entry name" value="Chalcone_3"/>
    <property type="match status" value="1"/>
</dbReference>
<dbReference type="RefSeq" id="WP_075797472.1">
    <property type="nucleotide sequence ID" value="NZ_CP015583.1"/>
</dbReference>
<reference evidence="3 5" key="1">
    <citation type="submission" date="2016-05" db="EMBL/GenBank/DDBJ databases">
        <title>Complete Genome and Methylome Analysis of Psychrotrophic Bacterial Isolates from Antarctic Lake Untersee.</title>
        <authorList>
            <person name="Fomenkov A."/>
            <person name="Akimov V.N."/>
            <person name="Vasilyeva L.V."/>
            <person name="Andersen D."/>
            <person name="Vincze T."/>
            <person name="Roberts R.J."/>
        </authorList>
    </citation>
    <scope>NUCLEOTIDE SEQUENCE [LARGE SCALE GENOMIC DNA]</scope>
    <source>
        <strain evidence="3 5">U14-5</strain>
    </source>
</reference>
<protein>
    <submittedName>
        <fullName evidence="4">Chalcone isomerase family protein</fullName>
    </submittedName>
</protein>
<keyword evidence="1" id="KW-0732">Signal</keyword>
<dbReference type="EMBL" id="JAVVDO010000016">
    <property type="protein sequence ID" value="MDT8331664.1"/>
    <property type="molecule type" value="Genomic_DNA"/>
</dbReference>
<feature type="chain" id="PRO_5012092076" evidence="1">
    <location>
        <begin position="30"/>
        <end position="182"/>
    </location>
</feature>
<evidence type="ECO:0000259" key="2">
    <source>
        <dbReference type="Pfam" id="PF16036"/>
    </source>
</evidence>
<gene>
    <name evidence="3" type="ORF">RGI145_04820</name>
    <name evidence="4" type="ORF">RQ831_11415</name>
</gene>
<evidence type="ECO:0000313" key="6">
    <source>
        <dbReference type="Proteomes" id="UP001258945"/>
    </source>
</evidence>
<evidence type="ECO:0000256" key="1">
    <source>
        <dbReference type="SAM" id="SignalP"/>
    </source>
</evidence>
<feature type="domain" description="Chalcone isomerase" evidence="2">
    <location>
        <begin position="34"/>
        <end position="180"/>
    </location>
</feature>
<accession>A0A1L7ACK1</accession>
<sequence length="182" mass="20211">MLLLTRRAGLSLLPLLALPLAALPLRAGAQQGPPPSLQAAGRRLVLNGTGRRRVFLFEAFRAALYLETPSHDAESILASRQVKLLILRYSRDIPRDRLVSGWEDGFRERCACAMPDDFRARLRDLREGEEETWLFLPDYVEIAYAGERPVRMNNPLGARMLSAFIGPKAQSSALSQGLLGLS</sequence>
<dbReference type="EMBL" id="CP015583">
    <property type="protein sequence ID" value="APT56528.1"/>
    <property type="molecule type" value="Genomic_DNA"/>
</dbReference>
<dbReference type="Proteomes" id="UP000185494">
    <property type="component" value="Chromosome 1"/>
</dbReference>
<name>A0A1L7ACK1_9PROT</name>
<dbReference type="GO" id="GO:0016872">
    <property type="term" value="F:intramolecular lyase activity"/>
    <property type="evidence" value="ECO:0007669"/>
    <property type="project" value="InterPro"/>
</dbReference>
<evidence type="ECO:0000313" key="3">
    <source>
        <dbReference type="EMBL" id="APT56528.1"/>
    </source>
</evidence>
<reference evidence="4 6" key="2">
    <citation type="journal article" date="2019" name="Microb. Pathog.">
        <title>Comparison of VITEK 2, MALDI-TOF MS, 16S rRNA gene sequencing, and whole-genome sequencing for identification of Roseomonas mucosa.</title>
        <authorList>
            <person name="Rudolph W.W."/>
            <person name="Gunzer F."/>
            <person name="Trauth M."/>
            <person name="Bunk B."/>
            <person name="Bigge R."/>
            <person name="Schrottner P."/>
        </authorList>
    </citation>
    <scope>NUCLEOTIDE SEQUENCE [LARGE SCALE GENOMIC DNA]</scope>
    <source>
        <strain evidence="4 6">DSM 103800</strain>
    </source>
</reference>
<keyword evidence="6" id="KW-1185">Reference proteome</keyword>
<feature type="signal peptide" evidence="1">
    <location>
        <begin position="1"/>
        <end position="29"/>
    </location>
</feature>
<evidence type="ECO:0000313" key="4">
    <source>
        <dbReference type="EMBL" id="MDT8331664.1"/>
    </source>
</evidence>
<dbReference type="InterPro" id="IPR036298">
    <property type="entry name" value="Chalcone_isomerase_sf"/>
</dbReference>
<reference evidence="4" key="3">
    <citation type="submission" date="2023-09" db="EMBL/GenBank/DDBJ databases">
        <authorList>
            <person name="Schober I."/>
            <person name="Bunk B."/>
        </authorList>
    </citation>
    <scope>NUCLEOTIDE SEQUENCE</scope>
    <source>
        <strain evidence="4">DSM 103800</strain>
    </source>
</reference>
<dbReference type="SUPFAM" id="SSF54626">
    <property type="entry name" value="Chalcone isomerase"/>
    <property type="match status" value="1"/>
</dbReference>
<dbReference type="InterPro" id="IPR016087">
    <property type="entry name" value="Chalcone_isomerase"/>
</dbReference>
<proteinExistence type="predicted"/>
<dbReference type="Proteomes" id="UP001258945">
    <property type="component" value="Unassembled WGS sequence"/>
</dbReference>
<evidence type="ECO:0000313" key="5">
    <source>
        <dbReference type="Proteomes" id="UP000185494"/>
    </source>
</evidence>